<evidence type="ECO:0000313" key="2">
    <source>
        <dbReference type="EMBL" id="MBB6541995.1"/>
    </source>
</evidence>
<organism evidence="2 3">
    <name type="scientific">Thalassotalea piscium</name>
    <dbReference type="NCBI Taxonomy" id="1230533"/>
    <lineage>
        <taxon>Bacteria</taxon>
        <taxon>Pseudomonadati</taxon>
        <taxon>Pseudomonadota</taxon>
        <taxon>Gammaproteobacteria</taxon>
        <taxon>Alteromonadales</taxon>
        <taxon>Colwelliaceae</taxon>
        <taxon>Thalassotalea</taxon>
    </lineage>
</organism>
<dbReference type="SUPFAM" id="SSF50249">
    <property type="entry name" value="Nucleic acid-binding proteins"/>
    <property type="match status" value="1"/>
</dbReference>
<keyword evidence="1" id="KW-0472">Membrane</keyword>
<feature type="transmembrane region" description="Helical" evidence="1">
    <location>
        <begin position="106"/>
        <end position="124"/>
    </location>
</feature>
<dbReference type="Gene3D" id="2.40.50.140">
    <property type="entry name" value="Nucleic acid-binding proteins"/>
    <property type="match status" value="1"/>
</dbReference>
<dbReference type="PANTHER" id="PTHR12962:SF1">
    <property type="entry name" value="COLD SHOCK DOMAIN-CONTAINING PROTEIN CG9705"/>
    <property type="match status" value="1"/>
</dbReference>
<dbReference type="InterPro" id="IPR010718">
    <property type="entry name" value="DUF1294"/>
</dbReference>
<dbReference type="GO" id="GO:0003730">
    <property type="term" value="F:mRNA 3'-UTR binding"/>
    <property type="evidence" value="ECO:0007669"/>
    <property type="project" value="TreeGrafter"/>
</dbReference>
<keyword evidence="1" id="KW-1133">Transmembrane helix</keyword>
<dbReference type="InterPro" id="IPR002059">
    <property type="entry name" value="CSP_DNA-bd"/>
</dbReference>
<dbReference type="InterPro" id="IPR052069">
    <property type="entry name" value="Ca-reg_mRNA-binding_domain"/>
</dbReference>
<sequence length="146" mass="16677">MRLKGNLLNWDAVKGFGFIAPNGGGDHIFIHKTAFLNRKRIPEVNDIITVSIGKDKQGRFCAEQATFAGEKLRKQQAKKSNKISVYLSIVFLGLMIALSLTHHIPLKLSLIYFFMSAVTFIVYFNDKSKAKRNLWRTPESTIYQFH</sequence>
<proteinExistence type="predicted"/>
<dbReference type="EMBL" id="JACHHU010000002">
    <property type="protein sequence ID" value="MBB6541995.1"/>
    <property type="molecule type" value="Genomic_DNA"/>
</dbReference>
<dbReference type="Proteomes" id="UP000537141">
    <property type="component" value="Unassembled WGS sequence"/>
</dbReference>
<dbReference type="Pfam" id="PF06961">
    <property type="entry name" value="DUF1294"/>
    <property type="match status" value="1"/>
</dbReference>
<protein>
    <submittedName>
        <fullName evidence="2">Uncharacterized membrane protein YsdA (DUF1294 family)</fullName>
    </submittedName>
</protein>
<evidence type="ECO:0000313" key="3">
    <source>
        <dbReference type="Proteomes" id="UP000537141"/>
    </source>
</evidence>
<accession>A0A7X0TSE5</accession>
<dbReference type="InterPro" id="IPR012340">
    <property type="entry name" value="NA-bd_OB-fold"/>
</dbReference>
<feature type="transmembrane region" description="Helical" evidence="1">
    <location>
        <begin position="83"/>
        <end position="100"/>
    </location>
</feature>
<evidence type="ECO:0000256" key="1">
    <source>
        <dbReference type="SAM" id="Phobius"/>
    </source>
</evidence>
<gene>
    <name evidence="2" type="ORF">HNQ55_000470</name>
</gene>
<dbReference type="GO" id="GO:0005737">
    <property type="term" value="C:cytoplasm"/>
    <property type="evidence" value="ECO:0007669"/>
    <property type="project" value="TreeGrafter"/>
</dbReference>
<dbReference type="PANTHER" id="PTHR12962">
    <property type="entry name" value="CALCIUM-REGULATED HEAT STABLE PROTEIN CRHSP-24-RELATED"/>
    <property type="match status" value="1"/>
</dbReference>
<reference evidence="2 3" key="1">
    <citation type="submission" date="2020-08" db="EMBL/GenBank/DDBJ databases">
        <title>Genomic Encyclopedia of Type Strains, Phase IV (KMG-IV): sequencing the most valuable type-strain genomes for metagenomic binning, comparative biology and taxonomic classification.</title>
        <authorList>
            <person name="Goeker M."/>
        </authorList>
    </citation>
    <scope>NUCLEOTIDE SEQUENCE [LARGE SCALE GENOMIC DNA]</scope>
    <source>
        <strain evidence="2 3">DSM 26287</strain>
    </source>
</reference>
<dbReference type="RefSeq" id="WP_184422395.1">
    <property type="nucleotide sequence ID" value="NZ_AP027362.1"/>
</dbReference>
<dbReference type="CDD" id="cd04458">
    <property type="entry name" value="CSP_CDS"/>
    <property type="match status" value="1"/>
</dbReference>
<comment type="caution">
    <text evidence="2">The sequence shown here is derived from an EMBL/GenBank/DDBJ whole genome shotgun (WGS) entry which is preliminary data.</text>
</comment>
<dbReference type="AlphaFoldDB" id="A0A7X0TSE5"/>
<keyword evidence="1" id="KW-0812">Transmembrane</keyword>
<dbReference type="GO" id="GO:0043488">
    <property type="term" value="P:regulation of mRNA stability"/>
    <property type="evidence" value="ECO:0007669"/>
    <property type="project" value="TreeGrafter"/>
</dbReference>
<keyword evidence="3" id="KW-1185">Reference proteome</keyword>
<name>A0A7X0TSE5_9GAMM</name>